<evidence type="ECO:0000313" key="4">
    <source>
        <dbReference type="EMBL" id="RUQ87523.1"/>
    </source>
</evidence>
<dbReference type="EMBL" id="PYAU01000001">
    <property type="protein sequence ID" value="PSL37908.1"/>
    <property type="molecule type" value="Genomic_DNA"/>
</dbReference>
<dbReference type="RefSeq" id="WP_106562987.1">
    <property type="nucleotide sequence ID" value="NZ_PYAU01000001.1"/>
</dbReference>
<evidence type="ECO:0000313" key="5">
    <source>
        <dbReference type="Proteomes" id="UP000241203"/>
    </source>
</evidence>
<dbReference type="OrthoDB" id="4823926at2"/>
<evidence type="ECO:0000256" key="2">
    <source>
        <dbReference type="SAM" id="SignalP"/>
    </source>
</evidence>
<accession>A0A2P8GVB3</accession>
<evidence type="ECO:0000313" key="6">
    <source>
        <dbReference type="Proteomes" id="UP000268291"/>
    </source>
</evidence>
<dbReference type="EMBL" id="RZGY01000001">
    <property type="protein sequence ID" value="RUQ87523.1"/>
    <property type="molecule type" value="Genomic_DNA"/>
</dbReference>
<comment type="caution">
    <text evidence="3">The sequence shown here is derived from an EMBL/GenBank/DDBJ whole genome shotgun (WGS) entry which is preliminary data.</text>
</comment>
<gene>
    <name evidence="3" type="ORF">CLV49_1516</name>
    <name evidence="4" type="ORF">ELQ93_11615</name>
</gene>
<feature type="signal peptide" evidence="2">
    <location>
        <begin position="1"/>
        <end position="24"/>
    </location>
</feature>
<dbReference type="AlphaFoldDB" id="A0A2P8GVB3"/>
<keyword evidence="2" id="KW-0732">Signal</keyword>
<feature type="compositionally biased region" description="Low complexity" evidence="1">
    <location>
        <begin position="29"/>
        <end position="45"/>
    </location>
</feature>
<dbReference type="Proteomes" id="UP000268291">
    <property type="component" value="Unassembled WGS sequence"/>
</dbReference>
<dbReference type="PROSITE" id="PS51257">
    <property type="entry name" value="PROKAR_LIPOPROTEIN"/>
    <property type="match status" value="1"/>
</dbReference>
<feature type="region of interest" description="Disordered" evidence="1">
    <location>
        <begin position="24"/>
        <end position="53"/>
    </location>
</feature>
<dbReference type="Proteomes" id="UP000241203">
    <property type="component" value="Unassembled WGS sequence"/>
</dbReference>
<reference evidence="3 5" key="1">
    <citation type="submission" date="2018-03" db="EMBL/GenBank/DDBJ databases">
        <title>Genomic Encyclopedia of Archaeal and Bacterial Type Strains, Phase II (KMG-II): from individual species to whole genera.</title>
        <authorList>
            <person name="Goeker M."/>
        </authorList>
    </citation>
    <scope>NUCLEOTIDE SEQUENCE [LARGE SCALE GENOMIC DNA]</scope>
    <source>
        <strain evidence="3 5">DSM 21548</strain>
    </source>
</reference>
<feature type="chain" id="PRO_5038554116" evidence="2">
    <location>
        <begin position="25"/>
        <end position="171"/>
    </location>
</feature>
<evidence type="ECO:0000313" key="3">
    <source>
        <dbReference type="EMBL" id="PSL37908.1"/>
    </source>
</evidence>
<proteinExistence type="predicted"/>
<evidence type="ECO:0000256" key="1">
    <source>
        <dbReference type="SAM" id="MobiDB-lite"/>
    </source>
</evidence>
<organism evidence="3 5">
    <name type="scientific">Labedella gwakjiensis</name>
    <dbReference type="NCBI Taxonomy" id="390269"/>
    <lineage>
        <taxon>Bacteria</taxon>
        <taxon>Bacillati</taxon>
        <taxon>Actinomycetota</taxon>
        <taxon>Actinomycetes</taxon>
        <taxon>Micrococcales</taxon>
        <taxon>Microbacteriaceae</taxon>
        <taxon>Labedella</taxon>
    </lineage>
</organism>
<name>A0A2P8GVB3_9MICO</name>
<sequence>MTRRHLGIAALLATTILLTGCGSGGSPGAAGSPSASATPTAACPSLEDVPDSERDCAVYDPDTAMAENERYREELPVDPETQVELDALVEPARRALEALTPPATVEDVVAALADIGLDESSIQTMDNGTGVLFGAFAGGGCLTGFVAPDGAVTVEAGGLIADGGCLAASGH</sequence>
<keyword evidence="6" id="KW-1185">Reference proteome</keyword>
<protein>
    <submittedName>
        <fullName evidence="3">Uncharacterized protein</fullName>
    </submittedName>
</protein>
<reference evidence="4 6" key="2">
    <citation type="submission" date="2018-12" db="EMBL/GenBank/DDBJ databases">
        <authorList>
            <person name="hu s."/>
            <person name="Xu Y."/>
            <person name="Xu B."/>
            <person name="Li F."/>
        </authorList>
    </citation>
    <scope>NUCLEOTIDE SEQUENCE [LARGE SCALE GENOMIC DNA]</scope>
    <source>
        <strain evidence="4 6">KSW2-17</strain>
    </source>
</reference>